<keyword evidence="7" id="KW-0547">Nucleotide-binding</keyword>
<dbReference type="PROSITE" id="PS51194">
    <property type="entry name" value="HELICASE_CTER"/>
    <property type="match status" value="1"/>
</dbReference>
<dbReference type="GO" id="GO:0005524">
    <property type="term" value="F:ATP binding"/>
    <property type="evidence" value="ECO:0007669"/>
    <property type="project" value="UniProtKB-KW"/>
</dbReference>
<feature type="compositionally biased region" description="Basic residues" evidence="16">
    <location>
        <begin position="368"/>
        <end position="379"/>
    </location>
</feature>
<evidence type="ECO:0000256" key="15">
    <source>
        <dbReference type="SAM" id="Coils"/>
    </source>
</evidence>
<organism evidence="19 20">
    <name type="scientific">Lasallia pustulata</name>
    <dbReference type="NCBI Taxonomy" id="136370"/>
    <lineage>
        <taxon>Eukaryota</taxon>
        <taxon>Fungi</taxon>
        <taxon>Dikarya</taxon>
        <taxon>Ascomycota</taxon>
        <taxon>Pezizomycotina</taxon>
        <taxon>Lecanoromycetes</taxon>
        <taxon>OSLEUM clade</taxon>
        <taxon>Umbilicariomycetidae</taxon>
        <taxon>Umbilicariales</taxon>
        <taxon>Umbilicariaceae</taxon>
        <taxon>Lasallia</taxon>
    </lineage>
</organism>
<feature type="region of interest" description="Disordered" evidence="16">
    <location>
        <begin position="1"/>
        <end position="100"/>
    </location>
</feature>
<name>A0A1W5DCQ1_9LECA</name>
<dbReference type="GO" id="GO:0015031">
    <property type="term" value="P:protein transport"/>
    <property type="evidence" value="ECO:0007669"/>
    <property type="project" value="UniProtKB-UniRule"/>
</dbReference>
<feature type="domain" description="Helicase ATP-binding" evidence="17">
    <location>
        <begin position="155"/>
        <end position="308"/>
    </location>
</feature>
<keyword evidence="15" id="KW-0175">Coiled coil</keyword>
<keyword evidence="20" id="KW-1185">Reference proteome</keyword>
<comment type="similarity">
    <text evidence="1 14">Belongs to the cut8/STS1 family.</text>
</comment>
<evidence type="ECO:0000256" key="8">
    <source>
        <dbReference type="ARBA" id="ARBA00022801"/>
    </source>
</evidence>
<dbReference type="EMBL" id="FWEW01003742">
    <property type="protein sequence ID" value="SLM40866.1"/>
    <property type="molecule type" value="Genomic_DNA"/>
</dbReference>
<dbReference type="InterPro" id="IPR048392">
    <property type="entry name" value="MTR4-like_stalk"/>
</dbReference>
<evidence type="ECO:0000256" key="9">
    <source>
        <dbReference type="ARBA" id="ARBA00022806"/>
    </source>
</evidence>
<dbReference type="Pfam" id="PF00270">
    <property type="entry name" value="DEAD"/>
    <property type="match status" value="1"/>
</dbReference>
<evidence type="ECO:0000256" key="2">
    <source>
        <dbReference type="ARBA" id="ARBA00010140"/>
    </source>
</evidence>
<dbReference type="Pfam" id="PF21408">
    <property type="entry name" value="MTR4-like_stalk"/>
    <property type="match status" value="1"/>
</dbReference>
<keyword evidence="8" id="KW-0378">Hydrolase</keyword>
<dbReference type="SMART" id="SM00490">
    <property type="entry name" value="HELICc"/>
    <property type="match status" value="1"/>
</dbReference>
<dbReference type="Proteomes" id="UP000192927">
    <property type="component" value="Unassembled WGS sequence"/>
</dbReference>
<feature type="compositionally biased region" description="Low complexity" evidence="16">
    <location>
        <begin position="1342"/>
        <end position="1352"/>
    </location>
</feature>
<evidence type="ECO:0000259" key="17">
    <source>
        <dbReference type="PROSITE" id="PS51192"/>
    </source>
</evidence>
<dbReference type="InterPro" id="IPR001650">
    <property type="entry name" value="Helicase_C-like"/>
</dbReference>
<evidence type="ECO:0000256" key="3">
    <source>
        <dbReference type="ARBA" id="ARBA00011464"/>
    </source>
</evidence>
<dbReference type="FunFam" id="3.40.50.300:FF:000141">
    <property type="entry name" value="ATP-dependent RNA helicase DOB1"/>
    <property type="match status" value="1"/>
</dbReference>
<feature type="domain" description="Helicase C-terminal" evidence="18">
    <location>
        <begin position="420"/>
        <end position="592"/>
    </location>
</feature>
<dbReference type="CDD" id="cd13154">
    <property type="entry name" value="KOW_Mtr4"/>
    <property type="match status" value="1"/>
</dbReference>
<comment type="subcellular location">
    <subcellularLocation>
        <location evidence="14">Cytoplasm</location>
    </subcellularLocation>
    <subcellularLocation>
        <location evidence="14">Nucleus</location>
    </subcellularLocation>
</comment>
<dbReference type="InterPro" id="IPR050699">
    <property type="entry name" value="RNA-DNA_Helicase"/>
</dbReference>
<dbReference type="InterPro" id="IPR038422">
    <property type="entry name" value="Cut8/Sts1_sf"/>
</dbReference>
<evidence type="ECO:0000256" key="6">
    <source>
        <dbReference type="ARBA" id="ARBA00022490"/>
    </source>
</evidence>
<evidence type="ECO:0000313" key="19">
    <source>
        <dbReference type="EMBL" id="SLM40866.1"/>
    </source>
</evidence>
<feature type="coiled-coil region" evidence="15">
    <location>
        <begin position="1016"/>
        <end position="1043"/>
    </location>
</feature>
<dbReference type="GO" id="GO:0071630">
    <property type="term" value="P:nuclear protein quality control by the ubiquitin-proteasome system"/>
    <property type="evidence" value="ECO:0007669"/>
    <property type="project" value="UniProtKB-UniRule"/>
</dbReference>
<dbReference type="FunFam" id="1.20.58.1590:FF:000001">
    <property type="entry name" value="Tethering factor for nuclear proteasome STS1"/>
    <property type="match status" value="1"/>
</dbReference>
<evidence type="ECO:0000313" key="20">
    <source>
        <dbReference type="Proteomes" id="UP000192927"/>
    </source>
</evidence>
<dbReference type="Pfam" id="PF13234">
    <property type="entry name" value="MTR4_beta-barrel"/>
    <property type="match status" value="1"/>
</dbReference>
<feature type="compositionally biased region" description="Basic and acidic residues" evidence="16">
    <location>
        <begin position="1358"/>
        <end position="1371"/>
    </location>
</feature>
<keyword evidence="5 14" id="KW-0813">Transport</keyword>
<feature type="region of interest" description="Disordered" evidence="16">
    <location>
        <begin position="358"/>
        <end position="383"/>
    </location>
</feature>
<dbReference type="InterPro" id="IPR013868">
    <property type="entry name" value="Cut8/Sts1_fam"/>
</dbReference>
<dbReference type="PANTHER" id="PTHR12131:SF7">
    <property type="entry name" value="EXOSOME RNA HELICASE MTR4"/>
    <property type="match status" value="1"/>
</dbReference>
<dbReference type="SMART" id="SM00487">
    <property type="entry name" value="DEXDc"/>
    <property type="match status" value="1"/>
</dbReference>
<evidence type="ECO:0000256" key="10">
    <source>
        <dbReference type="ARBA" id="ARBA00022840"/>
    </source>
</evidence>
<protein>
    <recommendedName>
        <fullName evidence="4 14">Tethering factor for nuclear proteasome STS1</fullName>
    </recommendedName>
</protein>
<dbReference type="FunFam" id="2.40.30.300:FF:000001">
    <property type="entry name" value="Mtr4 exosome RNA helicase"/>
    <property type="match status" value="1"/>
</dbReference>
<dbReference type="GO" id="GO:0004386">
    <property type="term" value="F:helicase activity"/>
    <property type="evidence" value="ECO:0007669"/>
    <property type="project" value="UniProtKB-KW"/>
</dbReference>
<dbReference type="InterPro" id="IPR012961">
    <property type="entry name" value="Ski2/MTR4_C"/>
</dbReference>
<dbReference type="FunFam" id="3.40.50.300:FF:000083">
    <property type="entry name" value="ATP-dependent RNA helicase DOB1"/>
    <property type="match status" value="1"/>
</dbReference>
<evidence type="ECO:0000256" key="4">
    <source>
        <dbReference type="ARBA" id="ARBA00016204"/>
    </source>
</evidence>
<feature type="region of interest" description="Disordered" evidence="16">
    <location>
        <begin position="1096"/>
        <end position="1148"/>
    </location>
</feature>
<proteinExistence type="inferred from homology"/>
<dbReference type="Gene3D" id="2.40.30.300">
    <property type="match status" value="1"/>
</dbReference>
<dbReference type="GO" id="GO:0031144">
    <property type="term" value="P:proteasome localization"/>
    <property type="evidence" value="ECO:0007669"/>
    <property type="project" value="UniProtKB-UniRule"/>
</dbReference>
<comment type="subunit">
    <text evidence="3 14">Binds the proteasome.</text>
</comment>
<evidence type="ECO:0000256" key="16">
    <source>
        <dbReference type="SAM" id="MobiDB-lite"/>
    </source>
</evidence>
<dbReference type="GO" id="GO:0016787">
    <property type="term" value="F:hydrolase activity"/>
    <property type="evidence" value="ECO:0007669"/>
    <property type="project" value="UniProtKB-KW"/>
</dbReference>
<evidence type="ECO:0000256" key="12">
    <source>
        <dbReference type="ARBA" id="ARBA00023242"/>
    </source>
</evidence>
<evidence type="ECO:0000256" key="13">
    <source>
        <dbReference type="ARBA" id="ARBA00025651"/>
    </source>
</evidence>
<dbReference type="SMART" id="SM01142">
    <property type="entry name" value="DSHCT"/>
    <property type="match status" value="1"/>
</dbReference>
<dbReference type="InterPro" id="IPR025696">
    <property type="entry name" value="Beta-barrel_MTR4"/>
</dbReference>
<dbReference type="PANTHER" id="PTHR12131">
    <property type="entry name" value="ATP-DEPENDENT RNA AND DNA HELICASE"/>
    <property type="match status" value="1"/>
</dbReference>
<feature type="compositionally biased region" description="Basic and acidic residues" evidence="16">
    <location>
        <begin position="68"/>
        <end position="77"/>
    </location>
</feature>
<dbReference type="InterPro" id="IPR027417">
    <property type="entry name" value="P-loop_NTPase"/>
</dbReference>
<dbReference type="SUPFAM" id="SSF52540">
    <property type="entry name" value="P-loop containing nucleoside triphosphate hydrolases"/>
    <property type="match status" value="1"/>
</dbReference>
<dbReference type="Gene3D" id="3.40.50.300">
    <property type="entry name" value="P-loop containing nucleotide triphosphate hydrolases"/>
    <property type="match status" value="2"/>
</dbReference>
<dbReference type="PROSITE" id="PS51192">
    <property type="entry name" value="HELICASE_ATP_BIND_1"/>
    <property type="match status" value="1"/>
</dbReference>
<keyword evidence="10" id="KW-0067">ATP-binding</keyword>
<reference evidence="20" key="1">
    <citation type="submission" date="2017-03" db="EMBL/GenBank/DDBJ databases">
        <authorList>
            <person name="Sharma R."/>
            <person name="Thines M."/>
        </authorList>
    </citation>
    <scope>NUCLEOTIDE SEQUENCE [LARGE SCALE GENOMIC DNA]</scope>
</reference>
<dbReference type="FunFam" id="1.10.3380.30:FF:000003">
    <property type="entry name" value="ATP dependent RNA helicase (Dob1)"/>
    <property type="match status" value="1"/>
</dbReference>
<dbReference type="Gene3D" id="1.10.3380.30">
    <property type="match status" value="1"/>
</dbReference>
<comment type="function">
    <text evidence="13 14">Involved in ubiquitin-mediated protein degradation. Regulatory factor in the ubiquitin/proteasome pathway that controls the turnover of proteasome substrates. Targets proteasomes to the nucleus and facilitates the degradation of nuclear proteins.</text>
</comment>
<accession>A0A1W5DCQ1</accession>
<evidence type="ECO:0000256" key="11">
    <source>
        <dbReference type="ARBA" id="ARBA00022927"/>
    </source>
</evidence>
<dbReference type="InterPro" id="IPR011545">
    <property type="entry name" value="DEAD/DEAH_box_helicase_dom"/>
</dbReference>
<evidence type="ECO:0000256" key="5">
    <source>
        <dbReference type="ARBA" id="ARBA00022448"/>
    </source>
</evidence>
<keyword evidence="9 19" id="KW-0347">Helicase</keyword>
<dbReference type="GO" id="GO:0000460">
    <property type="term" value="P:maturation of 5.8S rRNA"/>
    <property type="evidence" value="ECO:0007669"/>
    <property type="project" value="TreeGrafter"/>
</dbReference>
<dbReference type="Gene3D" id="1.20.58.1590">
    <property type="entry name" value="Tethering factor for nuclear proteasome Cut8/Sts1"/>
    <property type="match status" value="1"/>
</dbReference>
<dbReference type="Pfam" id="PF08148">
    <property type="entry name" value="DSHCT"/>
    <property type="match status" value="1"/>
</dbReference>
<dbReference type="Pfam" id="PF08559">
    <property type="entry name" value="Cut8"/>
    <property type="match status" value="1"/>
</dbReference>
<dbReference type="GO" id="GO:0003676">
    <property type="term" value="F:nucleic acid binding"/>
    <property type="evidence" value="ECO:0007669"/>
    <property type="project" value="InterPro"/>
</dbReference>
<feature type="compositionally biased region" description="Basic residues" evidence="16">
    <location>
        <begin position="24"/>
        <end position="35"/>
    </location>
</feature>
<dbReference type="GO" id="GO:0005737">
    <property type="term" value="C:cytoplasm"/>
    <property type="evidence" value="ECO:0007669"/>
    <property type="project" value="UniProtKB-SubCell"/>
</dbReference>
<evidence type="ECO:0000256" key="1">
    <source>
        <dbReference type="ARBA" id="ARBA00006199"/>
    </source>
</evidence>
<sequence>MDELFDVFDDPPQASKTPNDSVKHKTKKDRSKKRHADGQAKEASEGISGDGDSSRVELEIESGGGQPEAKRQRRDAEPEPVVTDSFETEQSREVTASAGLQASKEGTAVVLSHQVRHQVALPPGYDYVPISEHKPPEHPARTWPFTLDPFQQVSIASIERRESILVSAHTSAGKTVVAEYAIAQSLKNNQRVIYTSPIKALSNQKYREFAAEFGDVGLMTGDVTINPTATCLVMTTEILRSMLYRGSEIMREVAWVVFDEIHYLRDKVVWEETIILLPDKVRYVFLSATIPNAMQFAEWITKTHSQPCHVVYTDFRPTPLQHYFFPAGADGIHLIVDEKGVFREDNFNKAMTTIADKQGDDPADAMAKRKGRGKDKKLNKGGTKGPSDIYKIVKMIMMKNYNPVIVFSFSKNACEAYALQMSNLTFNEDSEKAMVRKVFDSALEMLSEEDKQLPQIHNILPLLKRGIGIHHSGLLPILKETIEILFQEGLIKVLFATETFSIGLNMPAKTVVFTSVRKFDGVSQRWVTSSEFVQMSGRAGRRGLDERGIVIMMIDEKMEPGVAKEIVRGQQDNLNSAFYLGYNMILNLMRVEGISPEFMLERCFYQFQNTASVSGLEKELHDLEIRRSSIEIADESTIREYYDLRKQLAAYSKDMRDVINHPNYCLQFMQPGRLVRIKHTEYDFGWGAVINYTPRKAGRDQKPEDITPQQSFVLDVLLPVADGGATNGTRTHQDLPQGIRPPAEGEKARMEVVPVLLSCVESIAHVRIFPPKDLKTADQRNSVRKSLDEVKRRFPDGIAVLDPIENMGITDESFKRLLRKIEVLESRLLSNPLHNSPRLPDLYNQYAEKVQLTDKIKAVKKKITLALSIMQLDELKCRKRVLRRFGFINEADVVQLKARVACEISTGDELLLSELLFNRFFNELTPEMCAAVLSVFIFEERAEAPALKEELAKPFREIQAQARDIAKVSQDSKLALNEDEYLQGFKYQLMEVVYAWAHGKSFAEICKMTDVYEGSLIRLFRRLEELLRQMAQAAKVMGSEELEHKFEQSLAKVRRDIVAAQSLYLVQIVLGAPDFGSTTRLLYLFVSDFSLSLSFPHSSPTSRKRKAEDDEPSPDDRMSASPSNSPGVASRSLPISRQMKRPRSGPAGRPLALARLLETLDVDSLRGVLRSICERHPDIGSEVVNTAPRPSVSSALSVLNNYESTLQASFPFGGNPTSEYAYNRVKQALLALLDALNDFTPHFLPPNESQATQSLGFLDGATNIIHRLPNWDTFQNNLHKQNAYDEISKAWALVIREAAKRAGGIQLQYGGWDHKLAKHNQLAHGKLQEAVDEMRTNLDWMGGQTQTQQFGGRSNDVNSRRDTNSDTHNPIDADFDQVTTVTQLA</sequence>
<evidence type="ECO:0000259" key="18">
    <source>
        <dbReference type="PROSITE" id="PS51194"/>
    </source>
</evidence>
<dbReference type="InterPro" id="IPR014001">
    <property type="entry name" value="Helicase_ATP-bd"/>
</dbReference>
<dbReference type="Pfam" id="PF00271">
    <property type="entry name" value="Helicase_C"/>
    <property type="match status" value="1"/>
</dbReference>
<dbReference type="GO" id="GO:0006401">
    <property type="term" value="P:RNA catabolic process"/>
    <property type="evidence" value="ECO:0007669"/>
    <property type="project" value="UniProtKB-ARBA"/>
</dbReference>
<feature type="region of interest" description="Disordered" evidence="16">
    <location>
        <begin position="1342"/>
        <end position="1374"/>
    </location>
</feature>
<comment type="similarity">
    <text evidence="2">Belongs to the helicase family. SKI2 subfamily.</text>
</comment>
<keyword evidence="12 14" id="KW-0539">Nucleus</keyword>
<evidence type="ECO:0000256" key="14">
    <source>
        <dbReference type="RuleBase" id="RU368013"/>
    </source>
</evidence>
<dbReference type="CDD" id="cd18024">
    <property type="entry name" value="DEXHc_Mtr4-like"/>
    <property type="match status" value="1"/>
</dbReference>
<evidence type="ECO:0000256" key="7">
    <source>
        <dbReference type="ARBA" id="ARBA00022741"/>
    </source>
</evidence>
<keyword evidence="11 14" id="KW-0653">Protein transport</keyword>
<dbReference type="CDD" id="cd18795">
    <property type="entry name" value="SF2_C_Ski2"/>
    <property type="match status" value="1"/>
</dbReference>
<keyword evidence="6 14" id="KW-0963">Cytoplasm</keyword>
<dbReference type="GO" id="GO:0005634">
    <property type="term" value="C:nucleus"/>
    <property type="evidence" value="ECO:0007669"/>
    <property type="project" value="UniProtKB-SubCell"/>
</dbReference>